<evidence type="ECO:0000313" key="3">
    <source>
        <dbReference type="Proteomes" id="UP001056937"/>
    </source>
</evidence>
<dbReference type="RefSeq" id="WP_252166604.1">
    <property type="nucleotide sequence ID" value="NZ_CP084930.1"/>
</dbReference>
<accession>A0ABY4X7G7</accession>
<dbReference type="InterPro" id="IPR015124">
    <property type="entry name" value="Stf0"/>
</dbReference>
<sequence>MSEAPAPRTYVICASPRTGSTLLCNGLIRSGLAGFPRENFDDRAEVDQAYKAQLGIAADDDSGYLAEVLRRAQGANGMRGLKVHWHQLGTLERILRAGHAARLRDTPDLTFDAYQRSLFGPVCWLWQRRRDKVAQAVSLYRASRSHVWHHPAAKPRRTEDDEVPYDFGAIDRLVHACFRYDQSWSRYLRTHGIGALVLWYEDFVAAYETTMRGVFDHLGLPDAVIHPPGLNRLSGARSAEWAERYREEKAARVLARRGAEARRAMPLHMIE</sequence>
<evidence type="ECO:0000313" key="2">
    <source>
        <dbReference type="EMBL" id="USI72795.1"/>
    </source>
</evidence>
<dbReference type="Gene3D" id="3.40.50.300">
    <property type="entry name" value="P-loop containing nucleotide triphosphate hydrolases"/>
    <property type="match status" value="1"/>
</dbReference>
<dbReference type="InterPro" id="IPR027417">
    <property type="entry name" value="P-loop_NTPase"/>
</dbReference>
<dbReference type="PIRSF" id="PIRSF021497">
    <property type="entry name" value="Sulphotransferase_Stf0"/>
    <property type="match status" value="1"/>
</dbReference>
<gene>
    <name evidence="2" type="ORF">LHA26_16225</name>
</gene>
<name>A0ABY4X7G7_9SPHN</name>
<protein>
    <submittedName>
        <fullName evidence="2">Stf0 sulfotransferase family protein</fullName>
    </submittedName>
</protein>
<keyword evidence="3" id="KW-1185">Reference proteome</keyword>
<proteinExistence type="predicted"/>
<reference evidence="2" key="1">
    <citation type="journal article" date="2022" name="Toxins">
        <title>Genomic Analysis of Sphingopyxis sp. USTB-05 for Biodegrading Cyanobacterial Hepatotoxins.</title>
        <authorList>
            <person name="Liu C."/>
            <person name="Xu Q."/>
            <person name="Zhao Z."/>
            <person name="Zhang H."/>
            <person name="Liu X."/>
            <person name="Yin C."/>
            <person name="Liu Y."/>
            <person name="Yan H."/>
        </authorList>
    </citation>
    <scope>NUCLEOTIDE SEQUENCE</scope>
    <source>
        <strain evidence="2">NBD5</strain>
    </source>
</reference>
<dbReference type="Pfam" id="PF09037">
    <property type="entry name" value="Sulphotransf"/>
    <property type="match status" value="1"/>
</dbReference>
<dbReference type="SUPFAM" id="SSF52540">
    <property type="entry name" value="P-loop containing nucleoside triphosphate hydrolases"/>
    <property type="match status" value="1"/>
</dbReference>
<organism evidence="2 3">
    <name type="scientific">Sphingomonas morindae</name>
    <dbReference type="NCBI Taxonomy" id="1541170"/>
    <lineage>
        <taxon>Bacteria</taxon>
        <taxon>Pseudomonadati</taxon>
        <taxon>Pseudomonadota</taxon>
        <taxon>Alphaproteobacteria</taxon>
        <taxon>Sphingomonadales</taxon>
        <taxon>Sphingomonadaceae</taxon>
        <taxon>Sphingomonas</taxon>
    </lineage>
</organism>
<feature type="domain" description="Sulphotransferase Stf0" evidence="1">
    <location>
        <begin position="9"/>
        <end position="248"/>
    </location>
</feature>
<dbReference type="EMBL" id="CP084930">
    <property type="protein sequence ID" value="USI72795.1"/>
    <property type="molecule type" value="Genomic_DNA"/>
</dbReference>
<dbReference type="InterPro" id="IPR024628">
    <property type="entry name" value="Sulfotransferase_Stf0_dom"/>
</dbReference>
<evidence type="ECO:0000259" key="1">
    <source>
        <dbReference type="Pfam" id="PF09037"/>
    </source>
</evidence>
<dbReference type="Proteomes" id="UP001056937">
    <property type="component" value="Chromosome 1"/>
</dbReference>